<dbReference type="EMBL" id="AZHD01000003">
    <property type="protein sequence ID" value="OAA65698.1"/>
    <property type="molecule type" value="Genomic_DNA"/>
</dbReference>
<organism evidence="2 3">
    <name type="scientific">Niveomyces insectorum RCEF 264</name>
    <dbReference type="NCBI Taxonomy" id="1081102"/>
    <lineage>
        <taxon>Eukaryota</taxon>
        <taxon>Fungi</taxon>
        <taxon>Dikarya</taxon>
        <taxon>Ascomycota</taxon>
        <taxon>Pezizomycotina</taxon>
        <taxon>Sordariomycetes</taxon>
        <taxon>Hypocreomycetidae</taxon>
        <taxon>Hypocreales</taxon>
        <taxon>Cordycipitaceae</taxon>
        <taxon>Niveomyces</taxon>
    </lineage>
</organism>
<keyword evidence="3" id="KW-1185">Reference proteome</keyword>
<gene>
    <name evidence="2" type="ORF">SPI_02485</name>
</gene>
<dbReference type="AlphaFoldDB" id="A0A162KBN6"/>
<dbReference type="OrthoDB" id="3880401at2759"/>
<feature type="region of interest" description="Disordered" evidence="1">
    <location>
        <begin position="97"/>
        <end position="130"/>
    </location>
</feature>
<comment type="caution">
    <text evidence="2">The sequence shown here is derived from an EMBL/GenBank/DDBJ whole genome shotgun (WGS) entry which is preliminary data.</text>
</comment>
<reference evidence="2 3" key="1">
    <citation type="journal article" date="2016" name="Genome Biol. Evol.">
        <title>Divergent and convergent evolution of fungal pathogenicity.</title>
        <authorList>
            <person name="Shang Y."/>
            <person name="Xiao G."/>
            <person name="Zheng P."/>
            <person name="Cen K."/>
            <person name="Zhan S."/>
            <person name="Wang C."/>
        </authorList>
    </citation>
    <scope>NUCLEOTIDE SEQUENCE [LARGE SCALE GENOMIC DNA]</scope>
    <source>
        <strain evidence="2 3">RCEF 264</strain>
    </source>
</reference>
<evidence type="ECO:0000313" key="3">
    <source>
        <dbReference type="Proteomes" id="UP000076874"/>
    </source>
</evidence>
<accession>A0A162KBN6</accession>
<evidence type="ECO:0000313" key="2">
    <source>
        <dbReference type="EMBL" id="OAA65698.1"/>
    </source>
</evidence>
<evidence type="ECO:0000256" key="1">
    <source>
        <dbReference type="SAM" id="MobiDB-lite"/>
    </source>
</evidence>
<dbReference type="Proteomes" id="UP000076874">
    <property type="component" value="Unassembled WGS sequence"/>
</dbReference>
<protein>
    <submittedName>
        <fullName evidence="2">Uncharacterized protein</fullName>
    </submittedName>
</protein>
<sequence>MAGIPELLYHTVLTVFDDHPARIGFRRRSVFVLNTHATLPAAKAFAAKGLETLGYEPSDFVTYAVHDGTSEWSYGDGNIVFAKAPAGQEFVVSIDTTPNPEELSAGPDGTVQLAAPQSKHHHQGAADTSAGPQLHYVLQTKVDYDQDRGGVYKATEIEGCYLHRKDAIAAAKNCLKDIGDEFAQYDEREDLGKADDWPFGEDVLVHAVSQSGENYSVAVRTILGAHEKHAKKNQK</sequence>
<name>A0A162KBN6_9HYPO</name>
<proteinExistence type="predicted"/>